<feature type="region of interest" description="Disordered" evidence="1">
    <location>
        <begin position="121"/>
        <end position="146"/>
    </location>
</feature>
<name>A0A918B6E2_9ACTN</name>
<reference evidence="2" key="1">
    <citation type="journal article" date="2014" name="Int. J. Syst. Evol. Microbiol.">
        <title>Complete genome sequence of Corynebacterium casei LMG S-19264T (=DSM 44701T), isolated from a smear-ripened cheese.</title>
        <authorList>
            <consortium name="US DOE Joint Genome Institute (JGI-PGF)"/>
            <person name="Walter F."/>
            <person name="Albersmeier A."/>
            <person name="Kalinowski J."/>
            <person name="Ruckert C."/>
        </authorList>
    </citation>
    <scope>NUCLEOTIDE SEQUENCE</scope>
    <source>
        <strain evidence="2">JCM 3131</strain>
    </source>
</reference>
<keyword evidence="3" id="KW-1185">Reference proteome</keyword>
<accession>A0A918B6E2</accession>
<dbReference type="GO" id="GO:0016020">
    <property type="term" value="C:membrane"/>
    <property type="evidence" value="ECO:0007669"/>
    <property type="project" value="TreeGrafter"/>
</dbReference>
<dbReference type="SUPFAM" id="SSF53706">
    <property type="entry name" value="Formate dehydrogenase/DMSO reductase, domains 1-3"/>
    <property type="match status" value="1"/>
</dbReference>
<evidence type="ECO:0000313" key="3">
    <source>
        <dbReference type="Proteomes" id="UP000620156"/>
    </source>
</evidence>
<dbReference type="AlphaFoldDB" id="A0A918B6E2"/>
<evidence type="ECO:0000313" key="2">
    <source>
        <dbReference type="EMBL" id="GGQ38770.1"/>
    </source>
</evidence>
<reference evidence="2" key="2">
    <citation type="submission" date="2020-09" db="EMBL/GenBank/DDBJ databases">
        <authorList>
            <person name="Sun Q."/>
            <person name="Ohkuma M."/>
        </authorList>
    </citation>
    <scope>NUCLEOTIDE SEQUENCE</scope>
    <source>
        <strain evidence="2">JCM 3131</strain>
    </source>
</reference>
<protein>
    <recommendedName>
        <fullName evidence="4">Molybdopterin oxidoreductase domain-containing protein</fullName>
    </recommendedName>
</protein>
<dbReference type="PANTHER" id="PTHR43105">
    <property type="entry name" value="RESPIRATORY NITRATE REDUCTASE"/>
    <property type="match status" value="1"/>
</dbReference>
<proteinExistence type="predicted"/>
<sequence length="146" mass="15557">MFDLLLAQYGVRRDGLPGEWSTGYEDASQPYTPAWQEGVTSVPADAVVRLAREFAHTAEKTRGRCVIVMGAGTNHWFHSDTIYRAFLGLLMLTGCQGVNGSGWAHAPPGSAARGRPLLDTGALPPGHRRVTAGSRAPGGCRPGRCP</sequence>
<dbReference type="EMBL" id="BMQK01000001">
    <property type="protein sequence ID" value="GGQ38770.1"/>
    <property type="molecule type" value="Genomic_DNA"/>
</dbReference>
<organism evidence="2 3">
    <name type="scientific">Streptomyces ruber</name>
    <dbReference type="NCBI Taxonomy" id="83378"/>
    <lineage>
        <taxon>Bacteria</taxon>
        <taxon>Bacillati</taxon>
        <taxon>Actinomycetota</taxon>
        <taxon>Actinomycetes</taxon>
        <taxon>Kitasatosporales</taxon>
        <taxon>Streptomycetaceae</taxon>
        <taxon>Streptomyces</taxon>
    </lineage>
</organism>
<evidence type="ECO:0008006" key="4">
    <source>
        <dbReference type="Google" id="ProtNLM"/>
    </source>
</evidence>
<dbReference type="PANTHER" id="PTHR43105:SF2">
    <property type="entry name" value="RESPIRATORY NITRATE REDUCTASE 2 ALPHA CHAIN"/>
    <property type="match status" value="1"/>
</dbReference>
<comment type="caution">
    <text evidence="2">The sequence shown here is derived from an EMBL/GenBank/DDBJ whole genome shotgun (WGS) entry which is preliminary data.</text>
</comment>
<dbReference type="Gene3D" id="3.40.50.12440">
    <property type="match status" value="1"/>
</dbReference>
<dbReference type="Proteomes" id="UP000620156">
    <property type="component" value="Unassembled WGS sequence"/>
</dbReference>
<evidence type="ECO:0000256" key="1">
    <source>
        <dbReference type="SAM" id="MobiDB-lite"/>
    </source>
</evidence>
<dbReference type="RefSeq" id="WP_373296233.1">
    <property type="nucleotide sequence ID" value="NZ_BMQK01000001.1"/>
</dbReference>
<dbReference type="InterPro" id="IPR050123">
    <property type="entry name" value="Prok_molybdopt-oxidoreductase"/>
</dbReference>
<gene>
    <name evidence="2" type="ORF">GCM10010145_02680</name>
</gene>